<sequence>MTTLITADFVIAHDGRGHTELRGGAVLVDGACILWVGRADDAPAGPEVDERIALGRSILMPGLIDLDALADVDHLVLDAWSDGAAQRRLDWSADYFARRHEVLSAEERSTMRRFALTQLALHGITTFMPIASEVHSAWAETHDDLLDVVRIAGELGLRTFLGPSYRSGVHVTLDDGAATIAWDEEAGRHAFSEAVRFLDTVEALGDPLVTGILAPCRIETVRAELLEATARVSAERDVLVRAHALQDLSERELLAEAYGTTPLGLLERVGLLNERLVLAHGVYLDVHPEVHGEDRGDLAKLAAAGVSIIHCPLTNQRYAFLLEKLSQYLDAGVNVALGTDSFPPDLIRGIDAGVHLAKAQHADLGRGLLAEYLDAATSGGARALHRPDLGRIAAGATADLSAFALDDVRTGAVDDPLRTLVLAGSARDARFSMVAGRVVLRDGTIPGVDLDRLRADGQRIFDRLKAAYSERDHLAATGEPLFPPVIPPFAESH</sequence>
<dbReference type="EMBL" id="JBHMBL010000001">
    <property type="protein sequence ID" value="MFB9642200.1"/>
    <property type="molecule type" value="Genomic_DNA"/>
</dbReference>
<dbReference type="PANTHER" id="PTHR43794:SF11">
    <property type="entry name" value="AMIDOHYDROLASE-RELATED DOMAIN-CONTAINING PROTEIN"/>
    <property type="match status" value="1"/>
</dbReference>
<dbReference type="SUPFAM" id="SSF51338">
    <property type="entry name" value="Composite domain of metallo-dependent hydrolases"/>
    <property type="match status" value="2"/>
</dbReference>
<evidence type="ECO:0000259" key="2">
    <source>
        <dbReference type="Pfam" id="PF01979"/>
    </source>
</evidence>
<evidence type="ECO:0000256" key="1">
    <source>
        <dbReference type="ARBA" id="ARBA00022801"/>
    </source>
</evidence>
<dbReference type="InterPro" id="IPR032466">
    <property type="entry name" value="Metal_Hydrolase"/>
</dbReference>
<dbReference type="InterPro" id="IPR011059">
    <property type="entry name" value="Metal-dep_hydrolase_composite"/>
</dbReference>
<dbReference type="NCBIfam" id="NF004801">
    <property type="entry name" value="PRK06151.1"/>
    <property type="match status" value="1"/>
</dbReference>
<evidence type="ECO:0000313" key="4">
    <source>
        <dbReference type="Proteomes" id="UP001589667"/>
    </source>
</evidence>
<proteinExistence type="predicted"/>
<dbReference type="Gene3D" id="3.20.20.140">
    <property type="entry name" value="Metal-dependent hydrolases"/>
    <property type="match status" value="1"/>
</dbReference>
<comment type="caution">
    <text evidence="3">The sequence shown here is derived from an EMBL/GenBank/DDBJ whole genome shotgun (WGS) entry which is preliminary data.</text>
</comment>
<accession>A0ABV5SPB7</accession>
<organism evidence="3 4">
    <name type="scientific">Agromyces lapidis</name>
    <dbReference type="NCBI Taxonomy" id="279574"/>
    <lineage>
        <taxon>Bacteria</taxon>
        <taxon>Bacillati</taxon>
        <taxon>Actinomycetota</taxon>
        <taxon>Actinomycetes</taxon>
        <taxon>Micrococcales</taxon>
        <taxon>Microbacteriaceae</taxon>
        <taxon>Agromyces</taxon>
    </lineage>
</organism>
<keyword evidence="4" id="KW-1185">Reference proteome</keyword>
<evidence type="ECO:0000313" key="3">
    <source>
        <dbReference type="EMBL" id="MFB9642200.1"/>
    </source>
</evidence>
<gene>
    <name evidence="3" type="ORF">ACFFQV_07850</name>
</gene>
<dbReference type="InterPro" id="IPR006680">
    <property type="entry name" value="Amidohydro-rel"/>
</dbReference>
<name>A0ABV5SPB7_9MICO</name>
<dbReference type="InterPro" id="IPR050287">
    <property type="entry name" value="MTA/SAH_deaminase"/>
</dbReference>
<feature type="domain" description="Amidohydrolase-related" evidence="2">
    <location>
        <begin position="58"/>
        <end position="439"/>
    </location>
</feature>
<dbReference type="Pfam" id="PF01979">
    <property type="entry name" value="Amidohydro_1"/>
    <property type="match status" value="1"/>
</dbReference>
<dbReference type="Proteomes" id="UP001589667">
    <property type="component" value="Unassembled WGS sequence"/>
</dbReference>
<dbReference type="PANTHER" id="PTHR43794">
    <property type="entry name" value="AMINOHYDROLASE SSNA-RELATED"/>
    <property type="match status" value="1"/>
</dbReference>
<keyword evidence="1" id="KW-0378">Hydrolase</keyword>
<protein>
    <submittedName>
        <fullName evidence="3">Chlorohydrolase family protein</fullName>
    </submittedName>
</protein>
<dbReference type="SUPFAM" id="SSF51556">
    <property type="entry name" value="Metallo-dependent hydrolases"/>
    <property type="match status" value="1"/>
</dbReference>
<dbReference type="Gene3D" id="2.30.40.10">
    <property type="entry name" value="Urease, subunit C, domain 1"/>
    <property type="match status" value="1"/>
</dbReference>
<dbReference type="RefSeq" id="WP_157423953.1">
    <property type="nucleotide sequence ID" value="NZ_BAAANI010000001.1"/>
</dbReference>
<reference evidence="3 4" key="1">
    <citation type="submission" date="2024-09" db="EMBL/GenBank/DDBJ databases">
        <authorList>
            <person name="Sun Q."/>
            <person name="Mori K."/>
        </authorList>
    </citation>
    <scope>NUCLEOTIDE SEQUENCE [LARGE SCALE GENOMIC DNA]</scope>
    <source>
        <strain evidence="3 4">JCM 14321</strain>
    </source>
</reference>